<dbReference type="EMBL" id="BK015442">
    <property type="protein sequence ID" value="DAE06814.1"/>
    <property type="molecule type" value="Genomic_DNA"/>
</dbReference>
<protein>
    <submittedName>
        <fullName evidence="1">Uncharacterized protein</fullName>
    </submittedName>
</protein>
<proteinExistence type="predicted"/>
<accession>A0A8S5PIC8</accession>
<name>A0A8S5PIC8_9CAUD</name>
<reference evidence="1" key="1">
    <citation type="journal article" date="2021" name="Proc. Natl. Acad. Sci. U.S.A.">
        <title>A Catalog of Tens of Thousands of Viruses from Human Metagenomes Reveals Hidden Associations with Chronic Diseases.</title>
        <authorList>
            <person name="Tisza M.J."/>
            <person name="Buck C.B."/>
        </authorList>
    </citation>
    <scope>NUCLEOTIDE SEQUENCE</scope>
    <source>
        <strain evidence="1">CtXBp18</strain>
    </source>
</reference>
<organism evidence="1">
    <name type="scientific">Siphoviridae sp. ctXBp18</name>
    <dbReference type="NCBI Taxonomy" id="2825541"/>
    <lineage>
        <taxon>Viruses</taxon>
        <taxon>Duplodnaviria</taxon>
        <taxon>Heunggongvirae</taxon>
        <taxon>Uroviricota</taxon>
        <taxon>Caudoviricetes</taxon>
    </lineage>
</organism>
<sequence length="53" mass="6108">MMIVNVWTKEASDFEMVDLSEGHELREDVLVYIGEELNHIHILGKAVFFMSAL</sequence>
<evidence type="ECO:0000313" key="1">
    <source>
        <dbReference type="EMBL" id="DAE06814.1"/>
    </source>
</evidence>